<dbReference type="Proteomes" id="UP000199673">
    <property type="component" value="Unassembled WGS sequence"/>
</dbReference>
<evidence type="ECO:0000313" key="3">
    <source>
        <dbReference type="Proteomes" id="UP000199673"/>
    </source>
</evidence>
<sequence length="205" mass="24125">MRHYFYKIVPKSWEIKYIIRNNEKSIKILREEANNLIKAINQLKKIYGKNEETEELASIFAFLNLSMIDIILLFNSYLKSNSVDEKHLICRTAALHMYEFLEDGSKIFGTGLKKLSTILKASDLDADILEIRKLFFSLRKKNIDTLKVIRNNVSGHKERNVRKQITVSESIDINKFDLFFFEFLFILFPYAKLKKKLKPHIGEKS</sequence>
<dbReference type="STRING" id="305507.SAMN04489724_2593"/>
<gene>
    <name evidence="2" type="ORF">SAMN04489724_2593</name>
</gene>
<evidence type="ECO:0008006" key="4">
    <source>
        <dbReference type="Google" id="ProtNLM"/>
    </source>
</evidence>
<keyword evidence="1" id="KW-0175">Coiled coil</keyword>
<dbReference type="EMBL" id="FPBF01000003">
    <property type="protein sequence ID" value="SFT89102.1"/>
    <property type="molecule type" value="Genomic_DNA"/>
</dbReference>
<evidence type="ECO:0000256" key="1">
    <source>
        <dbReference type="SAM" id="Coils"/>
    </source>
</evidence>
<accession>A0A1I7BPK3</accession>
<protein>
    <recommendedName>
        <fullName evidence="4">HEPN AbiU2-like domain-containing protein</fullName>
    </recommendedName>
</protein>
<keyword evidence="3" id="KW-1185">Reference proteome</keyword>
<dbReference type="AlphaFoldDB" id="A0A1I7BPK3"/>
<name>A0A1I7BPK3_9BACT</name>
<feature type="coiled-coil region" evidence="1">
    <location>
        <begin position="19"/>
        <end position="46"/>
    </location>
</feature>
<evidence type="ECO:0000313" key="2">
    <source>
        <dbReference type="EMBL" id="SFT89102.1"/>
    </source>
</evidence>
<proteinExistence type="predicted"/>
<reference evidence="3" key="1">
    <citation type="submission" date="2016-10" db="EMBL/GenBank/DDBJ databases">
        <authorList>
            <person name="Varghese N."/>
            <person name="Submissions S."/>
        </authorList>
    </citation>
    <scope>NUCLEOTIDE SEQUENCE [LARGE SCALE GENOMIC DNA]</scope>
    <source>
        <strain evidence="3">DSM 23445</strain>
    </source>
</reference>
<organism evidence="2 3">
    <name type="scientific">Algoriphagus locisalis</name>
    <dbReference type="NCBI Taxonomy" id="305507"/>
    <lineage>
        <taxon>Bacteria</taxon>
        <taxon>Pseudomonadati</taxon>
        <taxon>Bacteroidota</taxon>
        <taxon>Cytophagia</taxon>
        <taxon>Cytophagales</taxon>
        <taxon>Cyclobacteriaceae</taxon>
        <taxon>Algoriphagus</taxon>
    </lineage>
</organism>